<protein>
    <submittedName>
        <fullName evidence="1">Uncharacterized protein</fullName>
    </submittedName>
</protein>
<reference evidence="1 2" key="1">
    <citation type="journal article" date="2004" name="J. Bacteriol.">
        <title>Complete genome sequence of Rickettsia typhi and comparison with sequences of other Rickettsiae.</title>
        <authorList>
            <person name="McLeod M.P."/>
            <person name="Qin X."/>
            <person name="Karpathy S.E."/>
            <person name="Gioia J."/>
            <person name="Highlander S.K."/>
            <person name="Fox G.E."/>
            <person name="McNeill T.Z."/>
            <person name="Jiang H."/>
            <person name="Muzny D."/>
            <person name="Jacob L.S."/>
            <person name="Hawes A.C."/>
            <person name="Sodergren E."/>
            <person name="Gill R."/>
            <person name="Hume J."/>
            <person name="Morgan M."/>
            <person name="Fan G."/>
            <person name="Amin A.G."/>
            <person name="Gibbs R.A."/>
            <person name="Hong C."/>
            <person name="Yu X.-J."/>
            <person name="Walker D.H."/>
            <person name="Weinstock G.M."/>
        </authorList>
    </citation>
    <scope>NUCLEOTIDE SEQUENCE [LARGE SCALE GENOMIC DNA]</scope>
    <source>
        <strain evidence="2">ATCC VR-144 / Wilmington</strain>
    </source>
</reference>
<evidence type="ECO:0000313" key="1">
    <source>
        <dbReference type="EMBL" id="AAU04071.1"/>
    </source>
</evidence>
<sequence length="64" mass="7389">MKYDSIKVLSLIAVTNLDKYPEVIIYLNIYKLSLLQNIILLMLKLSNKTNKSLFDILGIEKNCN</sequence>
<dbReference type="KEGG" id="rty:RT0607"/>
<dbReference type="Proteomes" id="UP000000604">
    <property type="component" value="Chromosome"/>
</dbReference>
<evidence type="ECO:0000313" key="2">
    <source>
        <dbReference type="Proteomes" id="UP000000604"/>
    </source>
</evidence>
<gene>
    <name evidence="1" type="ordered locus">RT0607</name>
</gene>
<proteinExistence type="predicted"/>
<dbReference type="HOGENOM" id="CLU_2865001_0_0_5"/>
<name>Q68WC1_RICTY</name>
<organism evidence="1 2">
    <name type="scientific">Rickettsia typhi (strain ATCC VR-144 / Wilmington)</name>
    <dbReference type="NCBI Taxonomy" id="257363"/>
    <lineage>
        <taxon>Bacteria</taxon>
        <taxon>Pseudomonadati</taxon>
        <taxon>Pseudomonadota</taxon>
        <taxon>Alphaproteobacteria</taxon>
        <taxon>Rickettsiales</taxon>
        <taxon>Rickettsiaceae</taxon>
        <taxon>Rickettsieae</taxon>
        <taxon>Rickettsia</taxon>
        <taxon>typhus group</taxon>
    </lineage>
</organism>
<dbReference type="EMBL" id="AE017197">
    <property type="protein sequence ID" value="AAU04071.1"/>
    <property type="molecule type" value="Genomic_DNA"/>
</dbReference>
<dbReference type="AlphaFoldDB" id="Q68WC1"/>
<accession>Q68WC1</accession>